<evidence type="ECO:0000259" key="1">
    <source>
        <dbReference type="PROSITE" id="PS50801"/>
    </source>
</evidence>
<dbReference type="PROSITE" id="PS50801">
    <property type="entry name" value="STAS"/>
    <property type="match status" value="1"/>
</dbReference>
<dbReference type="InterPro" id="IPR002645">
    <property type="entry name" value="STAS_dom"/>
</dbReference>
<feature type="domain" description="STAS" evidence="1">
    <location>
        <begin position="2"/>
        <end position="94"/>
    </location>
</feature>
<dbReference type="Pfam" id="PF01740">
    <property type="entry name" value="STAS"/>
    <property type="match status" value="1"/>
</dbReference>
<dbReference type="PANTHER" id="PTHR33495">
    <property type="entry name" value="ANTI-SIGMA FACTOR ANTAGONIST TM_1081-RELATED-RELATED"/>
    <property type="match status" value="1"/>
</dbReference>
<dbReference type="CDD" id="cd07043">
    <property type="entry name" value="STAS_anti-anti-sigma_factors"/>
    <property type="match status" value="1"/>
</dbReference>
<organism evidence="2 3">
    <name type="scientific">Vibrio paucivorans</name>
    <dbReference type="NCBI Taxonomy" id="2829489"/>
    <lineage>
        <taxon>Bacteria</taxon>
        <taxon>Pseudomonadati</taxon>
        <taxon>Pseudomonadota</taxon>
        <taxon>Gammaproteobacteria</taxon>
        <taxon>Vibrionales</taxon>
        <taxon>Vibrionaceae</taxon>
        <taxon>Vibrio</taxon>
    </lineage>
</organism>
<name>A0A9X3CC15_9VIBR</name>
<dbReference type="GO" id="GO:0043856">
    <property type="term" value="F:anti-sigma factor antagonist activity"/>
    <property type="evidence" value="ECO:0007669"/>
    <property type="project" value="TreeGrafter"/>
</dbReference>
<dbReference type="EMBL" id="JAKRRX010000013">
    <property type="protein sequence ID" value="MCW8332987.1"/>
    <property type="molecule type" value="Genomic_DNA"/>
</dbReference>
<evidence type="ECO:0000313" key="3">
    <source>
        <dbReference type="Proteomes" id="UP001155586"/>
    </source>
</evidence>
<gene>
    <name evidence="2" type="ORF">MD483_03980</name>
</gene>
<dbReference type="Gene3D" id="3.30.750.24">
    <property type="entry name" value="STAS domain"/>
    <property type="match status" value="1"/>
</dbReference>
<dbReference type="InterPro" id="IPR036513">
    <property type="entry name" value="STAS_dom_sf"/>
</dbReference>
<dbReference type="PANTHER" id="PTHR33495:SF2">
    <property type="entry name" value="ANTI-SIGMA FACTOR ANTAGONIST TM_1081-RELATED"/>
    <property type="match status" value="1"/>
</dbReference>
<dbReference type="Proteomes" id="UP001155586">
    <property type="component" value="Unassembled WGS sequence"/>
</dbReference>
<comment type="caution">
    <text evidence="2">The sequence shown here is derived from an EMBL/GenBank/DDBJ whole genome shotgun (WGS) entry which is preliminary data.</text>
</comment>
<keyword evidence="3" id="KW-1185">Reference proteome</keyword>
<dbReference type="AlphaFoldDB" id="A0A9X3CC15"/>
<dbReference type="SUPFAM" id="SSF52091">
    <property type="entry name" value="SpoIIaa-like"/>
    <property type="match status" value="1"/>
</dbReference>
<protein>
    <submittedName>
        <fullName evidence="2">STAS domain-containing protein</fullName>
    </submittedName>
</protein>
<evidence type="ECO:0000313" key="2">
    <source>
        <dbReference type="EMBL" id="MCW8332987.1"/>
    </source>
</evidence>
<proteinExistence type="predicted"/>
<dbReference type="RefSeq" id="WP_252027235.1">
    <property type="nucleotide sequence ID" value="NZ_JAKRRX010000013.1"/>
</dbReference>
<reference evidence="2" key="1">
    <citation type="submission" date="2022-02" db="EMBL/GenBank/DDBJ databases">
        <title>Vibrio sp. nov., a new bacterium isolated from Bohai sea, China.</title>
        <authorList>
            <person name="Yuan Y."/>
        </authorList>
    </citation>
    <scope>NUCLEOTIDE SEQUENCE</scope>
    <source>
        <strain evidence="2">DBSS07</strain>
    </source>
</reference>
<sequence length="106" mass="12070">MEMRKIEASDTILTLVISGNLDADGSRDAQPHIDDVIARDEHNEIELDFREVDFLDSSGVGALVYLYKRLVERERNMRIENVRGQPLEIINLLRIGQAIPVNSKTH</sequence>
<accession>A0A9X3CC15</accession>